<keyword evidence="4" id="KW-1185">Reference proteome</keyword>
<dbReference type="InParanoid" id="A0A1Y1U9N4"/>
<dbReference type="GeneID" id="33555396"/>
<evidence type="ECO:0000313" key="3">
    <source>
        <dbReference type="EMBL" id="ORX34743.1"/>
    </source>
</evidence>
<sequence>MSTAPTSLLQTALQNLHVSQQARDQSHTPLADDASEATASSSRNVSPPESGTDDDLDDGDDYIAVGRGTRPGTPSVSQRGFKSKKKDPLRTLPTHLAVRVFLELDVKALARCDAVCKRWHKSSTLNYVWFLQNRALTLPSLNSISGPGGKLKQAVDDTPEYFDPYDKTPRLAALPKPPLPQSNTPQWTKNESKKVWKTAFHLTLKRSDPNAELEDDPLHVDISSLHTSGTNTPSRHSHAGQGSGGAAKWVSMASNGPMSPSERKLAARENYKALGGRKSRAKRKMGGEMGARDKGGAVDDGRFDAPW</sequence>
<comment type="caution">
    <text evidence="3">The sequence shown here is derived from an EMBL/GenBank/DDBJ whole genome shotgun (WGS) entry which is preliminary data.</text>
</comment>
<feature type="domain" description="F-box" evidence="2">
    <location>
        <begin position="86"/>
        <end position="132"/>
    </location>
</feature>
<dbReference type="RefSeq" id="XP_021868985.1">
    <property type="nucleotide sequence ID" value="XM_022013588.1"/>
</dbReference>
<reference evidence="3 4" key="1">
    <citation type="submission" date="2017-03" db="EMBL/GenBank/DDBJ databases">
        <title>Widespread Adenine N6-methylation of Active Genes in Fungi.</title>
        <authorList>
            <consortium name="DOE Joint Genome Institute"/>
            <person name="Mondo S.J."/>
            <person name="Dannebaum R.O."/>
            <person name="Kuo R.C."/>
            <person name="Louie K.B."/>
            <person name="Bewick A.J."/>
            <person name="Labutti K."/>
            <person name="Haridas S."/>
            <person name="Kuo A."/>
            <person name="Salamov A."/>
            <person name="Ahrendt S.R."/>
            <person name="Lau R."/>
            <person name="Bowen B.P."/>
            <person name="Lipzen A."/>
            <person name="Sullivan W."/>
            <person name="Andreopoulos W.B."/>
            <person name="Clum A."/>
            <person name="Lindquist E."/>
            <person name="Daum C."/>
            <person name="Northen T.R."/>
            <person name="Ramamoorthy G."/>
            <person name="Schmitz R.J."/>
            <person name="Gryganskyi A."/>
            <person name="Culley D."/>
            <person name="Magnuson J."/>
            <person name="James T.Y."/>
            <person name="O'Malley M.A."/>
            <person name="Stajich J.E."/>
            <person name="Spatafora J.W."/>
            <person name="Visel A."/>
            <person name="Grigoriev I.V."/>
        </authorList>
    </citation>
    <scope>NUCLEOTIDE SEQUENCE [LARGE SCALE GENOMIC DNA]</scope>
    <source>
        <strain evidence="3 4">NRRL Y-17943</strain>
    </source>
</reference>
<dbReference type="SUPFAM" id="SSF81383">
    <property type="entry name" value="F-box domain"/>
    <property type="match status" value="1"/>
</dbReference>
<feature type="region of interest" description="Disordered" evidence="1">
    <location>
        <begin position="17"/>
        <end position="87"/>
    </location>
</feature>
<dbReference type="Gene3D" id="1.20.1280.50">
    <property type="match status" value="1"/>
</dbReference>
<dbReference type="PROSITE" id="PS50181">
    <property type="entry name" value="FBOX"/>
    <property type="match status" value="1"/>
</dbReference>
<dbReference type="InterPro" id="IPR001810">
    <property type="entry name" value="F-box_dom"/>
</dbReference>
<name>A0A1Y1U9N4_9TREE</name>
<dbReference type="AlphaFoldDB" id="A0A1Y1U9N4"/>
<evidence type="ECO:0000313" key="4">
    <source>
        <dbReference type="Proteomes" id="UP000193218"/>
    </source>
</evidence>
<feature type="compositionally biased region" description="Basic and acidic residues" evidence="1">
    <location>
        <begin position="261"/>
        <end position="271"/>
    </location>
</feature>
<dbReference type="OrthoDB" id="6419443at2759"/>
<protein>
    <recommendedName>
        <fullName evidence="2">F-box domain-containing protein</fullName>
    </recommendedName>
</protein>
<proteinExistence type="predicted"/>
<feature type="compositionally biased region" description="Acidic residues" evidence="1">
    <location>
        <begin position="51"/>
        <end position="61"/>
    </location>
</feature>
<accession>A0A1Y1U9N4</accession>
<dbReference type="EMBL" id="NBSH01000013">
    <property type="protein sequence ID" value="ORX34743.1"/>
    <property type="molecule type" value="Genomic_DNA"/>
</dbReference>
<feature type="compositionally biased region" description="Basic and acidic residues" evidence="1">
    <location>
        <begin position="290"/>
        <end position="307"/>
    </location>
</feature>
<dbReference type="InterPro" id="IPR036047">
    <property type="entry name" value="F-box-like_dom_sf"/>
</dbReference>
<organism evidence="3 4">
    <name type="scientific">Kockovaella imperatae</name>
    <dbReference type="NCBI Taxonomy" id="4999"/>
    <lineage>
        <taxon>Eukaryota</taxon>
        <taxon>Fungi</taxon>
        <taxon>Dikarya</taxon>
        <taxon>Basidiomycota</taxon>
        <taxon>Agaricomycotina</taxon>
        <taxon>Tremellomycetes</taxon>
        <taxon>Tremellales</taxon>
        <taxon>Cuniculitremaceae</taxon>
        <taxon>Kockovaella</taxon>
    </lineage>
</organism>
<feature type="region of interest" description="Disordered" evidence="1">
    <location>
        <begin position="169"/>
        <end position="192"/>
    </location>
</feature>
<gene>
    <name evidence="3" type="ORF">BD324DRAFT_582961</name>
</gene>
<dbReference type="Pfam" id="PF12937">
    <property type="entry name" value="F-box-like"/>
    <property type="match status" value="1"/>
</dbReference>
<dbReference type="Proteomes" id="UP000193218">
    <property type="component" value="Unassembled WGS sequence"/>
</dbReference>
<feature type="compositionally biased region" description="Basic residues" evidence="1">
    <location>
        <begin position="275"/>
        <end position="284"/>
    </location>
</feature>
<evidence type="ECO:0000259" key="2">
    <source>
        <dbReference type="PROSITE" id="PS50181"/>
    </source>
</evidence>
<dbReference type="STRING" id="4999.A0A1Y1U9N4"/>
<evidence type="ECO:0000256" key="1">
    <source>
        <dbReference type="SAM" id="MobiDB-lite"/>
    </source>
</evidence>
<feature type="compositionally biased region" description="Polar residues" evidence="1">
    <location>
        <begin position="224"/>
        <end position="234"/>
    </location>
</feature>
<feature type="region of interest" description="Disordered" evidence="1">
    <location>
        <begin position="222"/>
        <end position="307"/>
    </location>
</feature>